<evidence type="ECO:0000259" key="1">
    <source>
        <dbReference type="Pfam" id="PF12937"/>
    </source>
</evidence>
<dbReference type="Proteomes" id="UP001530293">
    <property type="component" value="Unassembled WGS sequence"/>
</dbReference>
<sequence>MSIYPPAPLVHHFPMERSSMYENMKTEAPKSKEEEEEEAAAAAAGANKSISEQVFAMPEIFDNILHFVMLDDEMMAVDNYNVGRIDVSTSFPRSIGRLSMVSKRFNEATSSNELWRDICFSQWEGISKFKKRALRSFSNTAARQQVHFWKACFFQEEYDVRELIRSEAETWYSDIHDPYFGEDDEVDEDQAFRDACIDYYSLE</sequence>
<dbReference type="InterPro" id="IPR001810">
    <property type="entry name" value="F-box_dom"/>
</dbReference>
<keyword evidence="3" id="KW-1185">Reference proteome</keyword>
<proteinExistence type="predicted"/>
<dbReference type="Pfam" id="PF12937">
    <property type="entry name" value="F-box-like"/>
    <property type="match status" value="1"/>
</dbReference>
<comment type="caution">
    <text evidence="2">The sequence shown here is derived from an EMBL/GenBank/DDBJ whole genome shotgun (WGS) entry which is preliminary data.</text>
</comment>
<dbReference type="AlphaFoldDB" id="A0ABD3MMB0"/>
<organism evidence="2 3">
    <name type="scientific">Discostella pseudostelligera</name>
    <dbReference type="NCBI Taxonomy" id="259834"/>
    <lineage>
        <taxon>Eukaryota</taxon>
        <taxon>Sar</taxon>
        <taxon>Stramenopiles</taxon>
        <taxon>Ochrophyta</taxon>
        <taxon>Bacillariophyta</taxon>
        <taxon>Coscinodiscophyceae</taxon>
        <taxon>Thalassiosirophycidae</taxon>
        <taxon>Stephanodiscales</taxon>
        <taxon>Stephanodiscaceae</taxon>
        <taxon>Discostella</taxon>
    </lineage>
</organism>
<evidence type="ECO:0000313" key="2">
    <source>
        <dbReference type="EMBL" id="KAL3761655.1"/>
    </source>
</evidence>
<protein>
    <recommendedName>
        <fullName evidence="1">F-box domain-containing protein</fullName>
    </recommendedName>
</protein>
<accession>A0ABD3MMB0</accession>
<reference evidence="2 3" key="1">
    <citation type="submission" date="2024-10" db="EMBL/GenBank/DDBJ databases">
        <title>Updated reference genomes for cyclostephanoid diatoms.</title>
        <authorList>
            <person name="Roberts W.R."/>
            <person name="Alverson A.J."/>
        </authorList>
    </citation>
    <scope>NUCLEOTIDE SEQUENCE [LARGE SCALE GENOMIC DNA]</scope>
    <source>
        <strain evidence="2 3">AJA232-27</strain>
    </source>
</reference>
<dbReference type="Gene3D" id="1.20.1280.50">
    <property type="match status" value="1"/>
</dbReference>
<dbReference type="EMBL" id="JALLBG020000148">
    <property type="protein sequence ID" value="KAL3761655.1"/>
    <property type="molecule type" value="Genomic_DNA"/>
</dbReference>
<feature type="domain" description="F-box" evidence="1">
    <location>
        <begin position="92"/>
        <end position="121"/>
    </location>
</feature>
<evidence type="ECO:0000313" key="3">
    <source>
        <dbReference type="Proteomes" id="UP001530293"/>
    </source>
</evidence>
<dbReference type="InterPro" id="IPR036047">
    <property type="entry name" value="F-box-like_dom_sf"/>
</dbReference>
<gene>
    <name evidence="2" type="ORF">ACHAWU_000142</name>
</gene>
<name>A0ABD3MMB0_9STRA</name>
<dbReference type="SUPFAM" id="SSF81383">
    <property type="entry name" value="F-box domain"/>
    <property type="match status" value="1"/>
</dbReference>